<comment type="caution">
    <text evidence="1">The sequence shown here is derived from an EMBL/GenBank/DDBJ whole genome shotgun (WGS) entry which is preliminary data.</text>
</comment>
<dbReference type="Proteomes" id="UP001430953">
    <property type="component" value="Unassembled WGS sequence"/>
</dbReference>
<evidence type="ECO:0000313" key="2">
    <source>
        <dbReference type="Proteomes" id="UP001430953"/>
    </source>
</evidence>
<sequence length="97" mass="10663">MNPSSSRTDSRGRYASRKHTCGLCHGACALAGMAVLKLLHHYHHHHGHQEGAWSVEERGRACGSGCSVCSRVGVRQRGCEDSERKIRCRKGGHQQLS</sequence>
<protein>
    <submittedName>
        <fullName evidence="1">Uncharacterized protein</fullName>
    </submittedName>
</protein>
<organism evidence="1 2">
    <name type="scientific">Cardiocondyla obscurior</name>
    <dbReference type="NCBI Taxonomy" id="286306"/>
    <lineage>
        <taxon>Eukaryota</taxon>
        <taxon>Metazoa</taxon>
        <taxon>Ecdysozoa</taxon>
        <taxon>Arthropoda</taxon>
        <taxon>Hexapoda</taxon>
        <taxon>Insecta</taxon>
        <taxon>Pterygota</taxon>
        <taxon>Neoptera</taxon>
        <taxon>Endopterygota</taxon>
        <taxon>Hymenoptera</taxon>
        <taxon>Apocrita</taxon>
        <taxon>Aculeata</taxon>
        <taxon>Formicoidea</taxon>
        <taxon>Formicidae</taxon>
        <taxon>Myrmicinae</taxon>
        <taxon>Cardiocondyla</taxon>
    </lineage>
</organism>
<proteinExistence type="predicted"/>
<reference evidence="1 2" key="1">
    <citation type="submission" date="2023-03" db="EMBL/GenBank/DDBJ databases">
        <title>High recombination rates correlate with genetic variation in Cardiocondyla obscurior ants.</title>
        <authorList>
            <person name="Errbii M."/>
        </authorList>
    </citation>
    <scope>NUCLEOTIDE SEQUENCE [LARGE SCALE GENOMIC DNA]</scope>
    <source>
        <strain evidence="1">Alpha-2009</strain>
        <tissue evidence="1">Whole body</tissue>
    </source>
</reference>
<dbReference type="EMBL" id="JADYXP020000014">
    <property type="protein sequence ID" value="KAL0110094.1"/>
    <property type="molecule type" value="Genomic_DNA"/>
</dbReference>
<accession>A0AAW2F2B3</accession>
<gene>
    <name evidence="1" type="ORF">PUN28_013618</name>
</gene>
<dbReference type="AlphaFoldDB" id="A0AAW2F2B3"/>
<name>A0AAW2F2B3_9HYME</name>
<evidence type="ECO:0000313" key="1">
    <source>
        <dbReference type="EMBL" id="KAL0110094.1"/>
    </source>
</evidence>
<keyword evidence="2" id="KW-1185">Reference proteome</keyword>